<accession>A0AAD1X9B2</accession>
<organism evidence="3 4">
    <name type="scientific">Euplotes crassus</name>
    <dbReference type="NCBI Taxonomy" id="5936"/>
    <lineage>
        <taxon>Eukaryota</taxon>
        <taxon>Sar</taxon>
        <taxon>Alveolata</taxon>
        <taxon>Ciliophora</taxon>
        <taxon>Intramacronucleata</taxon>
        <taxon>Spirotrichea</taxon>
        <taxon>Hypotrichia</taxon>
        <taxon>Euplotida</taxon>
        <taxon>Euplotidae</taxon>
        <taxon>Moneuplotes</taxon>
    </lineage>
</organism>
<keyword evidence="1" id="KW-0175">Coiled coil</keyword>
<dbReference type="AlphaFoldDB" id="A0AAD1X9B2"/>
<sequence>MKNKAGRKETNRRAKGGKKSGNRGTIRLLPSQMHPYKSINVIYDENQKRCKRRRKRRSKISRNKFASLVNRSAEDQIDQEEGEKDHIELLSESKTTKATKLPKIGLAREKSETKLEENQDYPIGRSKKPDSSLNSDKEVELSKPQLNNSRTNKSVDIGKKNMTNSSDISISSDFQPLIKRIHRSKGPKQGVDMFNALIEKKTSSFQLKILRNRVQKLEMEEKKARSQIENAKRRCENLEKLQEYKLREQRRKDQNLLKSQQQLEKRKKINMRERERIRREIALKRETRIESNKTLKNLINNETKNRLAESEKLIQAEKSNRYLINQKRLEDKKNANTLKISMRNMNNEQNRFIYLKKLKDTQKDSFQNYSSMQRFEKKEKEMIEKLRSTMAEVTKIQNRVKKFEYGKSLEVDSKAPMNQDL</sequence>
<feature type="coiled-coil region" evidence="1">
    <location>
        <begin position="207"/>
        <end position="320"/>
    </location>
</feature>
<feature type="compositionally biased region" description="Basic and acidic residues" evidence="2">
    <location>
        <begin position="1"/>
        <end position="12"/>
    </location>
</feature>
<proteinExistence type="predicted"/>
<reference evidence="3" key="1">
    <citation type="submission" date="2023-07" db="EMBL/GenBank/DDBJ databases">
        <authorList>
            <consortium name="AG Swart"/>
            <person name="Singh M."/>
            <person name="Singh A."/>
            <person name="Seah K."/>
            <person name="Emmerich C."/>
        </authorList>
    </citation>
    <scope>NUCLEOTIDE SEQUENCE</scope>
    <source>
        <strain evidence="3">DP1</strain>
    </source>
</reference>
<comment type="caution">
    <text evidence="3">The sequence shown here is derived from an EMBL/GenBank/DDBJ whole genome shotgun (WGS) entry which is preliminary data.</text>
</comment>
<feature type="compositionally biased region" description="Basic and acidic residues" evidence="2">
    <location>
        <begin position="83"/>
        <end position="95"/>
    </location>
</feature>
<evidence type="ECO:0000313" key="3">
    <source>
        <dbReference type="EMBL" id="CAI2363527.1"/>
    </source>
</evidence>
<protein>
    <submittedName>
        <fullName evidence="3">Uncharacterized protein</fullName>
    </submittedName>
</protein>
<feature type="compositionally biased region" description="Polar residues" evidence="2">
    <location>
        <begin position="144"/>
        <end position="154"/>
    </location>
</feature>
<feature type="region of interest" description="Disordered" evidence="2">
    <location>
        <begin position="1"/>
        <end position="160"/>
    </location>
</feature>
<feature type="compositionally biased region" description="Basic and acidic residues" evidence="2">
    <location>
        <begin position="106"/>
        <end position="117"/>
    </location>
</feature>
<evidence type="ECO:0000313" key="4">
    <source>
        <dbReference type="Proteomes" id="UP001295684"/>
    </source>
</evidence>
<feature type="compositionally biased region" description="Basic and acidic residues" evidence="2">
    <location>
        <begin position="127"/>
        <end position="141"/>
    </location>
</feature>
<gene>
    <name evidence="3" type="ORF">ECRASSUSDP1_LOCUS4863</name>
</gene>
<dbReference type="EMBL" id="CAMPGE010004679">
    <property type="protein sequence ID" value="CAI2363527.1"/>
    <property type="molecule type" value="Genomic_DNA"/>
</dbReference>
<evidence type="ECO:0000256" key="2">
    <source>
        <dbReference type="SAM" id="MobiDB-lite"/>
    </source>
</evidence>
<evidence type="ECO:0000256" key="1">
    <source>
        <dbReference type="SAM" id="Coils"/>
    </source>
</evidence>
<keyword evidence="4" id="KW-1185">Reference proteome</keyword>
<dbReference type="Proteomes" id="UP001295684">
    <property type="component" value="Unassembled WGS sequence"/>
</dbReference>
<feature type="compositionally biased region" description="Basic residues" evidence="2">
    <location>
        <begin position="49"/>
        <end position="62"/>
    </location>
</feature>
<name>A0AAD1X9B2_EUPCR</name>